<evidence type="ECO:0000256" key="1">
    <source>
        <dbReference type="ARBA" id="ARBA00022490"/>
    </source>
</evidence>
<dbReference type="RefSeq" id="WP_308452553.1">
    <property type="nucleotide sequence ID" value="NZ_JAJEQR010000004.1"/>
</dbReference>
<dbReference type="HAMAP" id="MF_00117">
    <property type="entry name" value="HslO"/>
    <property type="match status" value="1"/>
</dbReference>
<keyword evidence="4 6" id="KW-0143">Chaperone</keyword>
<evidence type="ECO:0000256" key="6">
    <source>
        <dbReference type="HAMAP-Rule" id="MF_00117"/>
    </source>
</evidence>
<dbReference type="EMBL" id="JAJEQR010000004">
    <property type="protein sequence ID" value="MCC2229766.1"/>
    <property type="molecule type" value="Genomic_DNA"/>
</dbReference>
<dbReference type="GO" id="GO:0044183">
    <property type="term" value="F:protein folding chaperone"/>
    <property type="evidence" value="ECO:0007669"/>
    <property type="project" value="TreeGrafter"/>
</dbReference>
<comment type="function">
    <text evidence="6">Redox regulated molecular chaperone. Protects both thermally unfolding and oxidatively damaged proteins from irreversible aggregation. Plays an important role in the bacterial defense system toward oxidative stress.</text>
</comment>
<dbReference type="PANTHER" id="PTHR30111:SF1">
    <property type="entry name" value="33 KDA CHAPERONIN"/>
    <property type="match status" value="1"/>
</dbReference>
<dbReference type="SUPFAM" id="SSF118352">
    <property type="entry name" value="HSP33 redox switch-like"/>
    <property type="match status" value="1"/>
</dbReference>
<dbReference type="GO" id="GO:0051082">
    <property type="term" value="F:unfolded protein binding"/>
    <property type="evidence" value="ECO:0007669"/>
    <property type="project" value="UniProtKB-UniRule"/>
</dbReference>
<dbReference type="InterPro" id="IPR000397">
    <property type="entry name" value="Heat_shock_Hsp33"/>
</dbReference>
<evidence type="ECO:0000256" key="3">
    <source>
        <dbReference type="ARBA" id="ARBA00023157"/>
    </source>
</evidence>
<dbReference type="InterPro" id="IPR016154">
    <property type="entry name" value="Heat_shock_Hsp33_C"/>
</dbReference>
<dbReference type="Gene3D" id="3.55.30.10">
    <property type="entry name" value="Hsp33 domain"/>
    <property type="match status" value="1"/>
</dbReference>
<feature type="disulfide bond" description="Redox-active" evidence="6">
    <location>
        <begin position="237"/>
        <end position="239"/>
    </location>
</feature>
<keyword evidence="5 6" id="KW-0676">Redox-active center</keyword>
<dbReference type="PANTHER" id="PTHR30111">
    <property type="entry name" value="33 KDA CHAPERONIN"/>
    <property type="match status" value="1"/>
</dbReference>
<gene>
    <name evidence="6 7" type="primary">hslO</name>
    <name evidence="7" type="ORF">LKD81_01950</name>
</gene>
<dbReference type="Pfam" id="PF01430">
    <property type="entry name" value="HSP33"/>
    <property type="match status" value="1"/>
</dbReference>
<evidence type="ECO:0000313" key="7">
    <source>
        <dbReference type="EMBL" id="MCC2229766.1"/>
    </source>
</evidence>
<comment type="PTM">
    <text evidence="6">Under oxidizing conditions two disulfide bonds are formed involving the reactive cysteines. Under reducing conditions zinc is bound to the reactive cysteines and the protein is inactive.</text>
</comment>
<reference evidence="7" key="1">
    <citation type="submission" date="2021-10" db="EMBL/GenBank/DDBJ databases">
        <title>Anaerobic single-cell dispensing facilitates the cultivation of human gut bacteria.</title>
        <authorList>
            <person name="Afrizal A."/>
        </authorList>
    </citation>
    <scope>NUCLEOTIDE SEQUENCE</scope>
    <source>
        <strain evidence="7">CLA-AA-H215</strain>
    </source>
</reference>
<dbReference type="NCBIfam" id="NF001033">
    <property type="entry name" value="PRK00114.1"/>
    <property type="match status" value="1"/>
</dbReference>
<evidence type="ECO:0000256" key="2">
    <source>
        <dbReference type="ARBA" id="ARBA00022833"/>
    </source>
</evidence>
<dbReference type="GO" id="GO:0042026">
    <property type="term" value="P:protein refolding"/>
    <property type="evidence" value="ECO:0007669"/>
    <property type="project" value="TreeGrafter"/>
</dbReference>
<comment type="similarity">
    <text evidence="6">Belongs to the HSP33 family.</text>
</comment>
<evidence type="ECO:0000313" key="8">
    <source>
        <dbReference type="Proteomes" id="UP001198182"/>
    </source>
</evidence>
<dbReference type="PIRSF" id="PIRSF005261">
    <property type="entry name" value="Heat_shock_Hsp33"/>
    <property type="match status" value="1"/>
</dbReference>
<proteinExistence type="inferred from homology"/>
<keyword evidence="3 6" id="KW-1015">Disulfide bond</keyword>
<protein>
    <recommendedName>
        <fullName evidence="6">33 kDa chaperonin</fullName>
    </recommendedName>
    <alternativeName>
        <fullName evidence="6">Heat shock protein 33 homolog</fullName>
        <shortName evidence="6">HSP33</shortName>
    </alternativeName>
</protein>
<keyword evidence="8" id="KW-1185">Reference proteome</keyword>
<name>A0AAE3JFI6_9FIRM</name>
<dbReference type="InterPro" id="IPR016153">
    <property type="entry name" value="Heat_shock_Hsp33_N"/>
</dbReference>
<keyword evidence="1 6" id="KW-0963">Cytoplasm</keyword>
<keyword evidence="2 6" id="KW-0862">Zinc</keyword>
<evidence type="ECO:0000256" key="5">
    <source>
        <dbReference type="ARBA" id="ARBA00023284"/>
    </source>
</evidence>
<dbReference type="GO" id="GO:0005737">
    <property type="term" value="C:cytoplasm"/>
    <property type="evidence" value="ECO:0007669"/>
    <property type="project" value="UniProtKB-SubCell"/>
</dbReference>
<comment type="caution">
    <text evidence="7">The sequence shown here is derived from an EMBL/GenBank/DDBJ whole genome shotgun (WGS) entry which is preliminary data.</text>
</comment>
<evidence type="ECO:0000256" key="4">
    <source>
        <dbReference type="ARBA" id="ARBA00023186"/>
    </source>
</evidence>
<comment type="subcellular location">
    <subcellularLocation>
        <location evidence="6">Cytoplasm</location>
    </subcellularLocation>
</comment>
<dbReference type="Gene3D" id="3.90.1280.10">
    <property type="entry name" value="HSP33 redox switch-like"/>
    <property type="match status" value="1"/>
</dbReference>
<feature type="disulfide bond" description="Redox-active" evidence="6">
    <location>
        <begin position="270"/>
        <end position="273"/>
    </location>
</feature>
<accession>A0AAE3JFI6</accession>
<dbReference type="SUPFAM" id="SSF64397">
    <property type="entry name" value="Hsp33 domain"/>
    <property type="match status" value="1"/>
</dbReference>
<dbReference type="CDD" id="cd00498">
    <property type="entry name" value="Hsp33"/>
    <property type="match status" value="1"/>
</dbReference>
<dbReference type="Proteomes" id="UP001198182">
    <property type="component" value="Unassembled WGS sequence"/>
</dbReference>
<organism evidence="7 8">
    <name type="scientific">Hominifimenecus microfluidus</name>
    <dbReference type="NCBI Taxonomy" id="2885348"/>
    <lineage>
        <taxon>Bacteria</taxon>
        <taxon>Bacillati</taxon>
        <taxon>Bacillota</taxon>
        <taxon>Clostridia</taxon>
        <taxon>Lachnospirales</taxon>
        <taxon>Lachnospiraceae</taxon>
        <taxon>Hominifimenecus</taxon>
    </lineage>
</organism>
<sequence length="297" mass="32468">MSDYVIRATAADGQIRAFAATTRDMVEEARRRHDTSPVITAALGRLMTAAAMMGSMMKGDRDTLTLKIQGDGPAKSLTVVADSNGNVKGYCQVPQVILHANEKGKLDVAGAVGLGVLTVTRDIGMREPYVGTSMLVTSEIAEDLTYYFATSEQTPSSVGLGVLMNRENTVRCAGGFIIQLMPGVDDDTITALEKKIGEITSVTNMLDSNMTPEQILEQILGDFNLEILEKTETRFFCDCSKSKVQRAIVALGQKDLESLVEDHEPVEAHCDFCNTSYWFQPEELEEILENAKKRGTK</sequence>
<dbReference type="AlphaFoldDB" id="A0AAE3JFI6"/>